<feature type="domain" description="PABS" evidence="7">
    <location>
        <begin position="248"/>
        <end position="496"/>
    </location>
</feature>
<dbReference type="PANTHER" id="PTHR43317:SF11">
    <property type="entry name" value="POLYAMINE AMINOPROPYLTRANSFERASE 2"/>
    <property type="match status" value="1"/>
</dbReference>
<dbReference type="InterPro" id="IPR030374">
    <property type="entry name" value="PABS"/>
</dbReference>
<dbReference type="RefSeq" id="WP_116688949.1">
    <property type="nucleotide sequence ID" value="NZ_CAWNYD010000014.1"/>
</dbReference>
<evidence type="ECO:0000259" key="7">
    <source>
        <dbReference type="PROSITE" id="PS51006"/>
    </source>
</evidence>
<evidence type="ECO:0000256" key="6">
    <source>
        <dbReference type="PROSITE-ProRule" id="PRU00354"/>
    </source>
</evidence>
<comment type="caution">
    <text evidence="8">The sequence shown here is derived from an EMBL/GenBank/DDBJ whole genome shotgun (WGS) entry which is preliminary data.</text>
</comment>
<dbReference type="PROSITE" id="PS51006">
    <property type="entry name" value="PABS_2"/>
    <property type="match status" value="1"/>
</dbReference>
<feature type="transmembrane region" description="Helical" evidence="5">
    <location>
        <begin position="134"/>
        <end position="154"/>
    </location>
</feature>
<keyword evidence="9" id="KW-1185">Reference proteome</keyword>
<dbReference type="Proteomes" id="UP000244906">
    <property type="component" value="Unassembled WGS sequence"/>
</dbReference>
<dbReference type="OrthoDB" id="9793120at2"/>
<evidence type="ECO:0000313" key="9">
    <source>
        <dbReference type="Proteomes" id="UP000244906"/>
    </source>
</evidence>
<keyword evidence="5" id="KW-1003">Cell membrane</keyword>
<dbReference type="InterPro" id="IPR001045">
    <property type="entry name" value="Spermi_synthase"/>
</dbReference>
<dbReference type="NCBIfam" id="NF002956">
    <property type="entry name" value="PRK03612.1"/>
    <property type="match status" value="1"/>
</dbReference>
<keyword evidence="5" id="KW-1133">Transmembrane helix</keyword>
<comment type="subunit">
    <text evidence="5">Homodimer or homotetramer.</text>
</comment>
<dbReference type="UniPathway" id="UPA00248">
    <property type="reaction ID" value="UER00314"/>
</dbReference>
<dbReference type="GO" id="GO:0004766">
    <property type="term" value="F:spermidine synthase activity"/>
    <property type="evidence" value="ECO:0007669"/>
    <property type="project" value="UniProtKB-UniRule"/>
</dbReference>
<evidence type="ECO:0000256" key="2">
    <source>
        <dbReference type="ARBA" id="ARBA00022679"/>
    </source>
</evidence>
<comment type="caution">
    <text evidence="5">Lacks conserved residue(s) required for the propagation of feature annotation.</text>
</comment>
<keyword evidence="5" id="KW-0472">Membrane</keyword>
<reference evidence="8 9" key="1">
    <citation type="submission" date="2018-04" db="EMBL/GenBank/DDBJ databases">
        <title>Thalassorhabdus spongiae gen. nov., sp. nov., isolated from a marine sponge in South-West Iceland.</title>
        <authorList>
            <person name="Knobloch S."/>
            <person name="Daussin A."/>
            <person name="Johannsson R."/>
            <person name="Marteinsson V.T."/>
        </authorList>
    </citation>
    <scope>NUCLEOTIDE SEQUENCE [LARGE SCALE GENOMIC DNA]</scope>
    <source>
        <strain evidence="8 9">Hp12</strain>
    </source>
</reference>
<dbReference type="EC" id="2.5.1.16" evidence="5"/>
<dbReference type="PROSITE" id="PS51257">
    <property type="entry name" value="PROKAR_LIPOPROTEIN"/>
    <property type="match status" value="1"/>
</dbReference>
<comment type="function">
    <text evidence="5">Catalyzes the irreversible transfer of a propylamine group from the amino donor S-adenosylmethioninamine (decarboxy-AdoMet) to putrescine (1,4-diaminobutane) to yield spermidine.</text>
</comment>
<comment type="pathway">
    <text evidence="5">Amine and polyamine biosynthesis; spermidine biosynthesis; spermidine from putrescine: step 1/1.</text>
</comment>
<gene>
    <name evidence="5" type="primary">speE</name>
    <name evidence="8" type="ORF">DC094_20260</name>
</gene>
<feature type="transmembrane region" description="Helical" evidence="5">
    <location>
        <begin position="197"/>
        <end position="219"/>
    </location>
</feature>
<dbReference type="PANTHER" id="PTHR43317">
    <property type="entry name" value="THERMOSPERMINE SYNTHASE ACAULIS5"/>
    <property type="match status" value="1"/>
</dbReference>
<protein>
    <recommendedName>
        <fullName evidence="5">Polyamine aminopropyltransferase</fullName>
    </recommendedName>
    <alternativeName>
        <fullName evidence="5">Putrescine aminopropyltransferase</fullName>
        <shortName evidence="5">PAPT</shortName>
    </alternativeName>
    <alternativeName>
        <fullName evidence="5">Spermidine synthase</fullName>
        <shortName evidence="5">SPDS</shortName>
        <shortName evidence="5">SPDSY</shortName>
        <ecNumber evidence="5">2.5.1.16</ecNumber>
    </alternativeName>
</protein>
<comment type="subcellular location">
    <subcellularLocation>
        <location evidence="5">Cell membrane</location>
        <topology evidence="5">Multi-pass membrane protein</topology>
    </subcellularLocation>
</comment>
<dbReference type="GO" id="GO:0005886">
    <property type="term" value="C:plasma membrane"/>
    <property type="evidence" value="ECO:0007669"/>
    <property type="project" value="UniProtKB-SubCell"/>
</dbReference>
<feature type="transmembrane region" description="Helical" evidence="5">
    <location>
        <begin position="50"/>
        <end position="70"/>
    </location>
</feature>
<feature type="binding site" evidence="5">
    <location>
        <position position="307"/>
    </location>
    <ligand>
        <name>spermidine</name>
        <dbReference type="ChEBI" id="CHEBI:57834"/>
    </ligand>
</feature>
<sequence length="575" mass="63854">MKSQRPIRLIAMDVFLIGMMALLAGCGLIYEYLLSHYAARVLGAVESTIYAMIGLMIVSMGMGAFTARLIKQSHRGFAWLESWIALVGSAAILLIAAVIGFAEQLPQLAAETYQLPPDSRLYGLFSWPANFAQYLPFVAGTFLGWLIGMEIPLIARIREDLYGQHLVHNAGTIYGADYIGAGLGAAIWVLLLLKIDINTAAVLTASVNLLVGIVFLVIYRKKIGRMTGLVILQLALIASLGLMWKNGSDWMSAMSDTLFVDKVIYRQNTPYQQLVVTQRKLGRTAPVYDLYINGRLQFSSQDEKIYHSYLVYPAMAAAARTDNVLVIGGGDGLALRNILRWDPKQVTLIDLDSEMVEMFSEPKDVSQSLPSWKQFMLDLNQRSFSDQRVEKIYGDAFIEIDPLIQTGRKYDVIIVDLPDPSHPNLNKLYSRHFYARLKQLLNGDGAITVQSTSPYHAQKAFISIGKTLQASGFAAVDPYHANVPSFGEWGWHLAVPLGQSGAKRLQRLSSAEPLPVADDWITSGLVQGAFQFGKNFLAGQQAIAINRLGSHVVYQYHFEAWKKDQGLYTQFGKQE</sequence>
<name>A0A2V1GV48_9GAMM</name>
<dbReference type="Gene3D" id="3.40.50.150">
    <property type="entry name" value="Vaccinia Virus protein VP39"/>
    <property type="match status" value="1"/>
</dbReference>
<dbReference type="HAMAP" id="MF_00198">
    <property type="entry name" value="Spermidine_synth"/>
    <property type="match status" value="1"/>
</dbReference>
<dbReference type="InterPro" id="IPR029063">
    <property type="entry name" value="SAM-dependent_MTases_sf"/>
</dbReference>
<feature type="transmembrane region" description="Helical" evidence="5">
    <location>
        <begin position="226"/>
        <end position="244"/>
    </location>
</feature>
<feature type="transmembrane region" description="Helical" evidence="5">
    <location>
        <begin position="166"/>
        <end position="191"/>
    </location>
</feature>
<dbReference type="GO" id="GO:0008295">
    <property type="term" value="P:spermidine biosynthetic process"/>
    <property type="evidence" value="ECO:0007669"/>
    <property type="project" value="UniProtKB-UniRule"/>
</dbReference>
<dbReference type="SUPFAM" id="SSF53335">
    <property type="entry name" value="S-adenosyl-L-methionine-dependent methyltransferases"/>
    <property type="match status" value="1"/>
</dbReference>
<proteinExistence type="inferred from homology"/>
<evidence type="ECO:0000313" key="8">
    <source>
        <dbReference type="EMBL" id="PVZ63864.1"/>
    </source>
</evidence>
<feature type="binding site" evidence="5">
    <location>
        <position position="423"/>
    </location>
    <ligand>
        <name>S-methyl-5'-thioadenosine</name>
        <dbReference type="ChEBI" id="CHEBI:17509"/>
    </ligand>
</feature>
<feature type="binding site" evidence="5">
    <location>
        <position position="350"/>
    </location>
    <ligand>
        <name>S-methyl-5'-thioadenosine</name>
        <dbReference type="ChEBI" id="CHEBI:17509"/>
    </ligand>
</feature>
<feature type="binding site" evidence="5">
    <location>
        <position position="331"/>
    </location>
    <ligand>
        <name>spermidine</name>
        <dbReference type="ChEBI" id="CHEBI:57834"/>
    </ligand>
</feature>
<keyword evidence="2 5" id="KW-0808">Transferase</keyword>
<dbReference type="CDD" id="cd02440">
    <property type="entry name" value="AdoMet_MTases"/>
    <property type="match status" value="1"/>
</dbReference>
<feature type="transmembrane region" description="Helical" evidence="5">
    <location>
        <begin position="7"/>
        <end position="30"/>
    </location>
</feature>
<evidence type="ECO:0000256" key="1">
    <source>
        <dbReference type="ARBA" id="ARBA00007867"/>
    </source>
</evidence>
<accession>A0A2V1GV48</accession>
<feature type="binding site" evidence="5">
    <location>
        <position position="272"/>
    </location>
    <ligand>
        <name>S-methyl-5'-thioadenosine</name>
        <dbReference type="ChEBI" id="CHEBI:17509"/>
    </ligand>
</feature>
<dbReference type="EMBL" id="QDDL01000014">
    <property type="protein sequence ID" value="PVZ63864.1"/>
    <property type="molecule type" value="Genomic_DNA"/>
</dbReference>
<evidence type="ECO:0000256" key="3">
    <source>
        <dbReference type="ARBA" id="ARBA00023066"/>
    </source>
</evidence>
<keyword evidence="3 5" id="KW-0745">Spermidine biosynthesis</keyword>
<evidence type="ECO:0000256" key="4">
    <source>
        <dbReference type="ARBA" id="ARBA00023115"/>
    </source>
</evidence>
<feature type="transmembrane region" description="Helical" evidence="5">
    <location>
        <begin position="82"/>
        <end position="102"/>
    </location>
</feature>
<comment type="similarity">
    <text evidence="1 5">Belongs to the spermidine/spermine synthase family.</text>
</comment>
<dbReference type="AlphaFoldDB" id="A0A2V1GV48"/>
<keyword evidence="4 5" id="KW-0620">Polyamine biosynthesis</keyword>
<organism evidence="8 9">
    <name type="scientific">Pelagibaculum spongiae</name>
    <dbReference type="NCBI Taxonomy" id="2080658"/>
    <lineage>
        <taxon>Bacteria</taxon>
        <taxon>Pseudomonadati</taxon>
        <taxon>Pseudomonadota</taxon>
        <taxon>Gammaproteobacteria</taxon>
        <taxon>Oceanospirillales</taxon>
        <taxon>Pelagibaculum</taxon>
    </lineage>
</organism>
<feature type="active site" description="Proton acceptor" evidence="5 6">
    <location>
        <position position="416"/>
    </location>
</feature>
<dbReference type="Pfam" id="PF01564">
    <property type="entry name" value="Spermine_synth"/>
    <property type="match status" value="1"/>
</dbReference>
<comment type="catalytic activity">
    <reaction evidence="5">
        <text>S-adenosyl 3-(methylsulfanyl)propylamine + putrescine = S-methyl-5'-thioadenosine + spermidine + H(+)</text>
        <dbReference type="Rhea" id="RHEA:12721"/>
        <dbReference type="ChEBI" id="CHEBI:15378"/>
        <dbReference type="ChEBI" id="CHEBI:17509"/>
        <dbReference type="ChEBI" id="CHEBI:57443"/>
        <dbReference type="ChEBI" id="CHEBI:57834"/>
        <dbReference type="ChEBI" id="CHEBI:326268"/>
        <dbReference type="EC" id="2.5.1.16"/>
    </reaction>
</comment>
<keyword evidence="5" id="KW-0812">Transmembrane</keyword>
<evidence type="ECO:0000256" key="5">
    <source>
        <dbReference type="HAMAP-Rule" id="MF_00198"/>
    </source>
</evidence>
<feature type="binding site" evidence="5">
    <location>
        <begin position="395"/>
        <end position="396"/>
    </location>
    <ligand>
        <name>S-methyl-5'-thioadenosine</name>
        <dbReference type="ChEBI" id="CHEBI:17509"/>
    </ligand>
</feature>